<keyword evidence="4" id="KW-1185">Reference proteome</keyword>
<dbReference type="AlphaFoldDB" id="A0A6B3VTP4"/>
<gene>
    <name evidence="3" type="ORF">G4D64_08965</name>
    <name evidence="2" type="ORF">H1Z61_09570</name>
</gene>
<keyword evidence="1" id="KW-0812">Transmembrane</keyword>
<evidence type="ECO:0000313" key="3">
    <source>
        <dbReference type="EMBL" id="NEY81640.1"/>
    </source>
</evidence>
<dbReference type="InterPro" id="IPR038728">
    <property type="entry name" value="YkvI-like"/>
</dbReference>
<feature type="transmembrane region" description="Helical" evidence="1">
    <location>
        <begin position="218"/>
        <end position="241"/>
    </location>
</feature>
<proteinExistence type="predicted"/>
<dbReference type="Proteomes" id="UP000570010">
    <property type="component" value="Unassembled WGS sequence"/>
</dbReference>
<evidence type="ECO:0000256" key="1">
    <source>
        <dbReference type="SAM" id="Phobius"/>
    </source>
</evidence>
<dbReference type="Proteomes" id="UP000472971">
    <property type="component" value="Unassembled WGS sequence"/>
</dbReference>
<feature type="transmembrane region" description="Helical" evidence="1">
    <location>
        <begin position="261"/>
        <end position="285"/>
    </location>
</feature>
<protein>
    <recommendedName>
        <fullName evidence="6">GerAB/ArcD/ProY family transporter</fullName>
    </recommendedName>
</protein>
<reference evidence="2 5" key="2">
    <citation type="submission" date="2020-07" db="EMBL/GenBank/DDBJ databases">
        <authorList>
            <person name="Feng H."/>
        </authorList>
    </citation>
    <scope>NUCLEOTIDE SEQUENCE [LARGE SCALE GENOMIC DNA]</scope>
    <source>
        <strain evidence="5">s-12</strain>
        <strain evidence="2">S-12</strain>
    </source>
</reference>
<dbReference type="RefSeq" id="WP_163242031.1">
    <property type="nucleotide sequence ID" value="NZ_CP082780.1"/>
</dbReference>
<feature type="transmembrane region" description="Helical" evidence="1">
    <location>
        <begin position="83"/>
        <end position="110"/>
    </location>
</feature>
<organism evidence="3 4">
    <name type="scientific">Bacillus aquiflavi</name>
    <dbReference type="NCBI Taxonomy" id="2672567"/>
    <lineage>
        <taxon>Bacteria</taxon>
        <taxon>Bacillati</taxon>
        <taxon>Bacillota</taxon>
        <taxon>Bacilli</taxon>
        <taxon>Bacillales</taxon>
        <taxon>Bacillaceae</taxon>
        <taxon>Bacillus</taxon>
    </lineage>
</organism>
<feature type="transmembrane region" description="Helical" evidence="1">
    <location>
        <begin position="37"/>
        <end position="57"/>
    </location>
</feature>
<keyword evidence="1" id="KW-0472">Membrane</keyword>
<feature type="transmembrane region" description="Helical" evidence="1">
    <location>
        <begin position="297"/>
        <end position="316"/>
    </location>
</feature>
<evidence type="ECO:0000313" key="2">
    <source>
        <dbReference type="EMBL" id="MBA4537384.1"/>
    </source>
</evidence>
<keyword evidence="1" id="KW-1133">Transmembrane helix</keyword>
<name>A0A6B3VTP4_9BACI</name>
<feature type="transmembrane region" description="Helical" evidence="1">
    <location>
        <begin position="185"/>
        <end position="206"/>
    </location>
</feature>
<evidence type="ECO:0008006" key="6">
    <source>
        <dbReference type="Google" id="ProtNLM"/>
    </source>
</evidence>
<evidence type="ECO:0000313" key="5">
    <source>
        <dbReference type="Proteomes" id="UP000570010"/>
    </source>
</evidence>
<dbReference type="PANTHER" id="PTHR37814:SF1">
    <property type="entry name" value="MEMBRANE PROTEIN"/>
    <property type="match status" value="1"/>
</dbReference>
<sequence>MKINWGAALQIAAVYVGTVVGAGFATGKEIVEFFSRFGFFGLIAIMMSGYLFIFLGVKIMRLAVKIEATSYQQLTEFLFGKRFAMIVNVLLLLILLGVCAVMLSGAGAVFEEQLGLSKSTGVFFTIGLSLVVMMVGIKGLFAVNTFVVPMMIAFSFMLMILSMKLPNFLENILYIPYVADGWKSAIAPFTYTAFNLSLAQAVLVPVASEVKDEAAIKWGGIIGGAALTLILFSSHFTLVMLPNFEVYDIPMAVIMKSLASGFYWIFVLIIYGEIFTSIIGNVFGIERQMKSLISTPRFIIIAVIFTITYFISLVHYGRLLSYLYPLFGYISLIFIVLLWMKPYPTKSH</sequence>
<accession>A0A6B3VTP4</accession>
<dbReference type="EMBL" id="JACEIO010000020">
    <property type="protein sequence ID" value="MBA4537384.1"/>
    <property type="molecule type" value="Genomic_DNA"/>
</dbReference>
<reference evidence="3 4" key="1">
    <citation type="submission" date="2020-02" db="EMBL/GenBank/DDBJ databases">
        <title>Bacillus aquiflavi sp. nov., isolated from yellow water of strong flavor Chinese baijiu in Yibin region of China.</title>
        <authorList>
            <person name="Xie J."/>
        </authorList>
    </citation>
    <scope>NUCLEOTIDE SEQUENCE [LARGE SCALE GENOMIC DNA]</scope>
    <source>
        <strain evidence="3 4">3H-10</strain>
    </source>
</reference>
<feature type="transmembrane region" description="Helical" evidence="1">
    <location>
        <begin position="322"/>
        <end position="340"/>
    </location>
</feature>
<dbReference type="EMBL" id="JAAIWN010000018">
    <property type="protein sequence ID" value="NEY81640.1"/>
    <property type="molecule type" value="Genomic_DNA"/>
</dbReference>
<feature type="transmembrane region" description="Helical" evidence="1">
    <location>
        <begin position="146"/>
        <end position="165"/>
    </location>
</feature>
<dbReference type="PANTHER" id="PTHR37814">
    <property type="entry name" value="CONSERVED MEMBRANE PROTEIN"/>
    <property type="match status" value="1"/>
</dbReference>
<comment type="caution">
    <text evidence="3">The sequence shown here is derived from an EMBL/GenBank/DDBJ whole genome shotgun (WGS) entry which is preliminary data.</text>
</comment>
<evidence type="ECO:0000313" key="4">
    <source>
        <dbReference type="Proteomes" id="UP000472971"/>
    </source>
</evidence>
<feature type="transmembrane region" description="Helical" evidence="1">
    <location>
        <begin position="122"/>
        <end position="141"/>
    </location>
</feature>